<comment type="caution">
    <text evidence="2">The sequence shown here is derived from an EMBL/GenBank/DDBJ whole genome shotgun (WGS) entry which is preliminary data.</text>
</comment>
<proteinExistence type="predicted"/>
<protein>
    <recommendedName>
        <fullName evidence="1">Type ISP restriction-modification enzyme LLaBIII C-terminal specificity domain-containing protein</fullName>
    </recommendedName>
</protein>
<dbReference type="Pfam" id="PF18135">
    <property type="entry name" value="Type_ISP_C"/>
    <property type="match status" value="1"/>
</dbReference>
<dbReference type="Proteomes" id="UP000590740">
    <property type="component" value="Unassembled WGS sequence"/>
</dbReference>
<gene>
    <name evidence="2" type="ORF">HNQ65_005186</name>
</gene>
<sequence>MALEGFQTRPSISGEVFIERNAGVQTKRDSLVYKFTKKELEVTLDDLRNLSSADLAEKYQLAEDGRDWTIEWAKQDVLKNDGNIIQVAYHPFDARWTYFSGRTKGFMAYPRTPLMWSALQPNRLLLTVRNPRRGNVNSFFVAGTVVDKDSVSPFDNVTFFPLYTYPDPRTSQQTFNLQGEQRTNFSPTFLHSLSAKLGLPPRRPHNLPANLTPEDIFHYIYAVFYSPGYRSRYAEFLKIDFPRLPLTGNLVLMRELARLGSTLVALHSLESPMIDNFLTEFIGNSREVTNVEYSDNTVWINAAGARGGTIGGPSGFHGVSEPVWNFNIGGYQICDKWLKYRKGRTLTKSDIVHYQRIVVALSETIRLMQEIDEVIEAHGGWPGAFSTTGTVKSD</sequence>
<dbReference type="EMBL" id="JACHIG010000019">
    <property type="protein sequence ID" value="MBB5035573.1"/>
    <property type="molecule type" value="Genomic_DNA"/>
</dbReference>
<feature type="domain" description="Type ISP restriction-modification enzyme LLaBIII C-terminal specificity" evidence="1">
    <location>
        <begin position="15"/>
        <end position="370"/>
    </location>
</feature>
<reference evidence="2 3" key="1">
    <citation type="submission" date="2020-08" db="EMBL/GenBank/DDBJ databases">
        <title>Genomic Encyclopedia of Type Strains, Phase IV (KMG-IV): sequencing the most valuable type-strain genomes for metagenomic binning, comparative biology and taxonomic classification.</title>
        <authorList>
            <person name="Goeker M."/>
        </authorList>
    </citation>
    <scope>NUCLEOTIDE SEQUENCE [LARGE SCALE GENOMIC DNA]</scope>
    <source>
        <strain evidence="2 3">DSM 12252</strain>
    </source>
</reference>
<evidence type="ECO:0000313" key="2">
    <source>
        <dbReference type="EMBL" id="MBB5035573.1"/>
    </source>
</evidence>
<evidence type="ECO:0000313" key="3">
    <source>
        <dbReference type="Proteomes" id="UP000590740"/>
    </source>
</evidence>
<keyword evidence="3" id="KW-1185">Reference proteome</keyword>
<organism evidence="2 3">
    <name type="scientific">Prosthecobacter vanneervenii</name>
    <dbReference type="NCBI Taxonomy" id="48466"/>
    <lineage>
        <taxon>Bacteria</taxon>
        <taxon>Pseudomonadati</taxon>
        <taxon>Verrucomicrobiota</taxon>
        <taxon>Verrucomicrobiia</taxon>
        <taxon>Verrucomicrobiales</taxon>
        <taxon>Verrucomicrobiaceae</taxon>
        <taxon>Prosthecobacter</taxon>
    </lineage>
</organism>
<name>A0A7W7YG45_9BACT</name>
<dbReference type="InterPro" id="IPR041635">
    <property type="entry name" value="Type_ISP_LLaBIII_C"/>
</dbReference>
<accession>A0A7W7YG45</accession>
<dbReference type="AlphaFoldDB" id="A0A7W7YG45"/>
<evidence type="ECO:0000259" key="1">
    <source>
        <dbReference type="Pfam" id="PF18135"/>
    </source>
</evidence>